<gene>
    <name evidence="2" type="ORF">NVS88_00105</name>
</gene>
<dbReference type="InterPro" id="IPR036390">
    <property type="entry name" value="WH_DNA-bd_sf"/>
</dbReference>
<dbReference type="GO" id="GO:0006355">
    <property type="term" value="P:regulation of DNA-templated transcription"/>
    <property type="evidence" value="ECO:0007669"/>
    <property type="project" value="InterPro"/>
</dbReference>
<comment type="caution">
    <text evidence="2">The sequence shown here is derived from an EMBL/GenBank/DDBJ whole genome shotgun (WGS) entry which is preliminary data.</text>
</comment>
<feature type="domain" description="HTH iclR-type" evidence="1">
    <location>
        <begin position="9"/>
        <end position="53"/>
    </location>
</feature>
<sequence length="227" mass="24149">MAADRQRDRVLELVRAHQGPIDAQELARATGLHVTTVRFHVDALCESGLVQRVRMARSGVGRPRTGYEPTAQRVDYRALAEVLALELGSTPTVRSDRARQAGRRWAARLTRGESVDDGASALDRSTAAVAEAFAAMGFVPVPRDEAETGAGESEARELELCACPIRGFAREHPEVACQVHAGLLEGLAQEGVQVALSPFVEPELCVARLAVRSGPAEPAGAGDAGHD</sequence>
<name>A0A9X4LX83_9ACTN</name>
<dbReference type="EMBL" id="JANRHA010000001">
    <property type="protein sequence ID" value="MDG3012959.1"/>
    <property type="molecule type" value="Genomic_DNA"/>
</dbReference>
<dbReference type="Gene3D" id="1.10.10.10">
    <property type="entry name" value="Winged helix-like DNA-binding domain superfamily/Winged helix DNA-binding domain"/>
    <property type="match status" value="1"/>
</dbReference>
<dbReference type="InterPro" id="IPR036388">
    <property type="entry name" value="WH-like_DNA-bd_sf"/>
</dbReference>
<evidence type="ECO:0000313" key="3">
    <source>
        <dbReference type="Proteomes" id="UP001152755"/>
    </source>
</evidence>
<reference evidence="2" key="1">
    <citation type="submission" date="2022-08" db="EMBL/GenBank/DDBJ databases">
        <title>Genome analysis of Corynebacteriales strain.</title>
        <authorList>
            <person name="Lee S.D."/>
        </authorList>
    </citation>
    <scope>NUCLEOTIDE SEQUENCE</scope>
    <source>
        <strain evidence="2">D3-21</strain>
    </source>
</reference>
<protein>
    <submittedName>
        <fullName evidence="2">Winged helix-turn-helix transcriptional regulator</fullName>
    </submittedName>
</protein>
<dbReference type="Pfam" id="PF09339">
    <property type="entry name" value="HTH_IclR"/>
    <property type="match status" value="1"/>
</dbReference>
<keyword evidence="3" id="KW-1185">Reference proteome</keyword>
<accession>A0A9X4LX83</accession>
<dbReference type="SUPFAM" id="SSF46785">
    <property type="entry name" value="Winged helix' DNA-binding domain"/>
    <property type="match status" value="1"/>
</dbReference>
<dbReference type="InterPro" id="IPR005471">
    <property type="entry name" value="Tscrpt_reg_IclR_N"/>
</dbReference>
<dbReference type="AlphaFoldDB" id="A0A9X4LX83"/>
<evidence type="ECO:0000313" key="2">
    <source>
        <dbReference type="EMBL" id="MDG3012959.1"/>
    </source>
</evidence>
<organism evidence="2 3">
    <name type="scientific">Speluncibacter jeojiensis</name>
    <dbReference type="NCBI Taxonomy" id="2710754"/>
    <lineage>
        <taxon>Bacteria</taxon>
        <taxon>Bacillati</taxon>
        <taxon>Actinomycetota</taxon>
        <taxon>Actinomycetes</taxon>
        <taxon>Mycobacteriales</taxon>
        <taxon>Speluncibacteraceae</taxon>
        <taxon>Speluncibacter</taxon>
    </lineage>
</organism>
<dbReference type="RefSeq" id="WP_332518854.1">
    <property type="nucleotide sequence ID" value="NZ_JANRHA010000001.1"/>
</dbReference>
<dbReference type="Proteomes" id="UP001152755">
    <property type="component" value="Unassembled WGS sequence"/>
</dbReference>
<dbReference type="GO" id="GO:0003677">
    <property type="term" value="F:DNA binding"/>
    <property type="evidence" value="ECO:0007669"/>
    <property type="project" value="InterPro"/>
</dbReference>
<proteinExistence type="predicted"/>
<evidence type="ECO:0000259" key="1">
    <source>
        <dbReference type="Pfam" id="PF09339"/>
    </source>
</evidence>